<accession>A0A6A5ZIB1</accession>
<gene>
    <name evidence="2" type="ORF">BDV96DRAFT_685173</name>
</gene>
<keyword evidence="3" id="KW-1185">Reference proteome</keyword>
<protein>
    <recommendedName>
        <fullName evidence="1">DUF7730 domain-containing protein</fullName>
    </recommendedName>
</protein>
<dbReference type="Pfam" id="PF24864">
    <property type="entry name" value="DUF7730"/>
    <property type="match status" value="1"/>
</dbReference>
<sequence length="247" mass="27744">MENRKRATTPPVGYLPSTIPKKQKLEGTMGQFREHSAKLSGNGSFEQNEAPDPLLEIFKHNASKSALLRLPAELRNQIWEYAVGGMFIKIDQGSHGENDLPGVRAFHLDGNKKSPAAPLFNLQKVCRQIHAETATVFYSHNVFVIGRFAMKGWQAKLSPAQRRAVTHINMRDAWYYAPCSNGCRMCDTFSIIVNPYLALPGLKTVTMSRRHVITISNKERASEVNEDDVEQTIRQMEGAQVQVTFTV</sequence>
<name>A0A6A5ZIB1_9PLEO</name>
<evidence type="ECO:0000259" key="1">
    <source>
        <dbReference type="Pfam" id="PF24864"/>
    </source>
</evidence>
<evidence type="ECO:0000313" key="2">
    <source>
        <dbReference type="EMBL" id="KAF2118567.1"/>
    </source>
</evidence>
<dbReference type="PANTHER" id="PTHR38790:SF4">
    <property type="entry name" value="2EXR DOMAIN-CONTAINING PROTEIN"/>
    <property type="match status" value="1"/>
</dbReference>
<proteinExistence type="predicted"/>
<dbReference type="PANTHER" id="PTHR38790">
    <property type="entry name" value="2EXR DOMAIN-CONTAINING PROTEIN-RELATED"/>
    <property type="match status" value="1"/>
</dbReference>
<feature type="domain" description="DUF7730" evidence="1">
    <location>
        <begin position="61"/>
        <end position="172"/>
    </location>
</feature>
<evidence type="ECO:0000313" key="3">
    <source>
        <dbReference type="Proteomes" id="UP000799770"/>
    </source>
</evidence>
<dbReference type="OrthoDB" id="5413827at2759"/>
<dbReference type="InterPro" id="IPR056632">
    <property type="entry name" value="DUF7730"/>
</dbReference>
<organism evidence="2 3">
    <name type="scientific">Lophiotrema nucula</name>
    <dbReference type="NCBI Taxonomy" id="690887"/>
    <lineage>
        <taxon>Eukaryota</taxon>
        <taxon>Fungi</taxon>
        <taxon>Dikarya</taxon>
        <taxon>Ascomycota</taxon>
        <taxon>Pezizomycotina</taxon>
        <taxon>Dothideomycetes</taxon>
        <taxon>Pleosporomycetidae</taxon>
        <taxon>Pleosporales</taxon>
        <taxon>Lophiotremataceae</taxon>
        <taxon>Lophiotrema</taxon>
    </lineage>
</organism>
<dbReference type="EMBL" id="ML977317">
    <property type="protein sequence ID" value="KAF2118567.1"/>
    <property type="molecule type" value="Genomic_DNA"/>
</dbReference>
<dbReference type="AlphaFoldDB" id="A0A6A5ZIB1"/>
<dbReference type="Proteomes" id="UP000799770">
    <property type="component" value="Unassembled WGS sequence"/>
</dbReference>
<reference evidence="2" key="1">
    <citation type="journal article" date="2020" name="Stud. Mycol.">
        <title>101 Dothideomycetes genomes: a test case for predicting lifestyles and emergence of pathogens.</title>
        <authorList>
            <person name="Haridas S."/>
            <person name="Albert R."/>
            <person name="Binder M."/>
            <person name="Bloem J."/>
            <person name="Labutti K."/>
            <person name="Salamov A."/>
            <person name="Andreopoulos B."/>
            <person name="Baker S."/>
            <person name="Barry K."/>
            <person name="Bills G."/>
            <person name="Bluhm B."/>
            <person name="Cannon C."/>
            <person name="Castanera R."/>
            <person name="Culley D."/>
            <person name="Daum C."/>
            <person name="Ezra D."/>
            <person name="Gonzalez J."/>
            <person name="Henrissat B."/>
            <person name="Kuo A."/>
            <person name="Liang C."/>
            <person name="Lipzen A."/>
            <person name="Lutzoni F."/>
            <person name="Magnuson J."/>
            <person name="Mondo S."/>
            <person name="Nolan M."/>
            <person name="Ohm R."/>
            <person name="Pangilinan J."/>
            <person name="Park H.-J."/>
            <person name="Ramirez L."/>
            <person name="Alfaro M."/>
            <person name="Sun H."/>
            <person name="Tritt A."/>
            <person name="Yoshinaga Y."/>
            <person name="Zwiers L.-H."/>
            <person name="Turgeon B."/>
            <person name="Goodwin S."/>
            <person name="Spatafora J."/>
            <person name="Crous P."/>
            <person name="Grigoriev I."/>
        </authorList>
    </citation>
    <scope>NUCLEOTIDE SEQUENCE</scope>
    <source>
        <strain evidence="2">CBS 627.86</strain>
    </source>
</reference>